<dbReference type="AlphaFoldDB" id="A0A538SHB7"/>
<dbReference type="Proteomes" id="UP000317716">
    <property type="component" value="Unassembled WGS sequence"/>
</dbReference>
<sequence length="396" mass="43853">MASRNGSHNGSGPCRVAMYSPGMVGFGHIRRNASIAQALPMPAGVDCVTLPSMRKEDEGCYAPRFMDISDHDLVAMRSSVIRGAMEQFDPDVLIADHLPLGAARELAGTLKRLRKRAKARCVLGLRDVLQDRETVQRLWSDPAYHDTVRECYDAIWIYSDPTAYNPLREYGVFDEFADRVRFTGYLDQRPRLELARPWTDMLVSSLPQGRLALCLVGGGSDGGGLAEAFVQADLPDDMFGLVVTGPYMAEESRARLNRAMRGRPRLWLVEFLPDPIGLVERADRVISMGGYNTVCEVLSFDKRALIVPRVRPGREQWIRAERMRALGLIDVLHPDHLSPAALAEWLARDLGPRPPSRDRLDLSGLARIPVMLSELLGNGADPHPVVPAAFPGRAVP</sequence>
<dbReference type="PANTHER" id="PTHR21015:SF28">
    <property type="entry name" value="SLL1722 PROTEIN"/>
    <property type="match status" value="1"/>
</dbReference>
<organism evidence="1 2">
    <name type="scientific">Eiseniibacteriota bacterium</name>
    <dbReference type="NCBI Taxonomy" id="2212470"/>
    <lineage>
        <taxon>Bacteria</taxon>
        <taxon>Candidatus Eiseniibacteriota</taxon>
    </lineage>
</organism>
<comment type="caution">
    <text evidence="1">The sequence shown here is derived from an EMBL/GenBank/DDBJ whole genome shotgun (WGS) entry which is preliminary data.</text>
</comment>
<dbReference type="GO" id="GO:0016757">
    <property type="term" value="F:glycosyltransferase activity"/>
    <property type="evidence" value="ECO:0007669"/>
    <property type="project" value="TreeGrafter"/>
</dbReference>
<evidence type="ECO:0000313" key="2">
    <source>
        <dbReference type="Proteomes" id="UP000317716"/>
    </source>
</evidence>
<dbReference type="Gene3D" id="3.40.50.2000">
    <property type="entry name" value="Glycogen Phosphorylase B"/>
    <property type="match status" value="1"/>
</dbReference>
<keyword evidence="1" id="KW-0808">Transferase</keyword>
<protein>
    <submittedName>
        <fullName evidence="1">Glycosyltransferase</fullName>
    </submittedName>
</protein>
<gene>
    <name evidence="1" type="ORF">E6K72_11185</name>
</gene>
<accession>A0A538SHB7</accession>
<dbReference type="EMBL" id="VBOS01000401">
    <property type="protein sequence ID" value="TMQ50768.1"/>
    <property type="molecule type" value="Genomic_DNA"/>
</dbReference>
<dbReference type="SUPFAM" id="SSF53756">
    <property type="entry name" value="UDP-Glycosyltransferase/glycogen phosphorylase"/>
    <property type="match status" value="1"/>
</dbReference>
<reference evidence="1 2" key="1">
    <citation type="journal article" date="2019" name="Nat. Microbiol.">
        <title>Mediterranean grassland soil C-N compound turnover is dependent on rainfall and depth, and is mediated by genomically divergent microorganisms.</title>
        <authorList>
            <person name="Diamond S."/>
            <person name="Andeer P.F."/>
            <person name="Li Z."/>
            <person name="Crits-Christoph A."/>
            <person name="Burstein D."/>
            <person name="Anantharaman K."/>
            <person name="Lane K.R."/>
            <person name="Thomas B.C."/>
            <person name="Pan C."/>
            <person name="Northen T.R."/>
            <person name="Banfield J.F."/>
        </authorList>
    </citation>
    <scope>NUCLEOTIDE SEQUENCE [LARGE SCALE GENOMIC DNA]</scope>
    <source>
        <strain evidence="1">WS_2</strain>
    </source>
</reference>
<dbReference type="PANTHER" id="PTHR21015">
    <property type="entry name" value="UDP-N-ACETYLGLUCOSAMINE--N-ACETYLMURAMYL-(PENTAPEPTIDE) PYROPHOSPHORYL-UNDECAPRENOL N-ACETYLGLUCOSAMINE TRANSFERASE 1"/>
    <property type="match status" value="1"/>
</dbReference>
<evidence type="ECO:0000313" key="1">
    <source>
        <dbReference type="EMBL" id="TMQ50768.1"/>
    </source>
</evidence>
<proteinExistence type="predicted"/>
<name>A0A538SHB7_UNCEI</name>